<dbReference type="RefSeq" id="WP_274042456.1">
    <property type="nucleotide sequence ID" value="NZ_JANCPR020000007.1"/>
</dbReference>
<feature type="domain" description="Enoyl reductase (ER)" evidence="1">
    <location>
        <begin position="10"/>
        <end position="313"/>
    </location>
</feature>
<dbReference type="Gene3D" id="3.90.180.10">
    <property type="entry name" value="Medium-chain alcohol dehydrogenases, catalytic domain"/>
    <property type="match status" value="1"/>
</dbReference>
<dbReference type="SMART" id="SM00829">
    <property type="entry name" value="PKS_ER"/>
    <property type="match status" value="1"/>
</dbReference>
<evidence type="ECO:0000313" key="2">
    <source>
        <dbReference type="EMBL" id="MDJ1132143.1"/>
    </source>
</evidence>
<name>A0ABT6ZSU4_9ACTN</name>
<organism evidence="2 3">
    <name type="scientific">Streptomyces iconiensis</name>
    <dbReference type="NCBI Taxonomy" id="1384038"/>
    <lineage>
        <taxon>Bacteria</taxon>
        <taxon>Bacillati</taxon>
        <taxon>Actinomycetota</taxon>
        <taxon>Actinomycetes</taxon>
        <taxon>Kitasatosporales</taxon>
        <taxon>Streptomycetaceae</taxon>
        <taxon>Streptomyces</taxon>
    </lineage>
</organism>
<dbReference type="Pfam" id="PF08240">
    <property type="entry name" value="ADH_N"/>
    <property type="match status" value="1"/>
</dbReference>
<sequence>MRTSRLYAWGKTVEIEETGPLGQPADGEVMVAMEAAAVGHLDLTVMTGTFSYRPELPFTPGAVGVGTVTAGEPSLVGKRVLVRGGGVGLERAGTWAQQVAAPVDAVRVVPDGADAALVATWFAPVTTAWAALGPVGRISEGERVLVTGPRGGVGSMAVQLAARAGAHVIALVRDEKEAAAVPSAAAEVVIGQGRAAQERLAALGGVDAVLDTVGGDTVPTLLPAIAPGGRVVMIGYVAGKTLTLDLPNLMAADVSLLPVNMVRRSVPDDVLTTLLTELGSGTFALNTLTFPLTDLNKALEVRAGSGVSGTVAVTM</sequence>
<dbReference type="InterPro" id="IPR013149">
    <property type="entry name" value="ADH-like_C"/>
</dbReference>
<evidence type="ECO:0000259" key="1">
    <source>
        <dbReference type="SMART" id="SM00829"/>
    </source>
</evidence>
<dbReference type="Proteomes" id="UP001214441">
    <property type="component" value="Unassembled WGS sequence"/>
</dbReference>
<dbReference type="EMBL" id="JANCPR020000007">
    <property type="protein sequence ID" value="MDJ1132143.1"/>
    <property type="molecule type" value="Genomic_DNA"/>
</dbReference>
<comment type="caution">
    <text evidence="2">The sequence shown here is derived from an EMBL/GenBank/DDBJ whole genome shotgun (WGS) entry which is preliminary data.</text>
</comment>
<dbReference type="PANTHER" id="PTHR43677">
    <property type="entry name" value="SHORT-CHAIN DEHYDROGENASE/REDUCTASE"/>
    <property type="match status" value="1"/>
</dbReference>
<dbReference type="InterPro" id="IPR013154">
    <property type="entry name" value="ADH-like_N"/>
</dbReference>
<dbReference type="InterPro" id="IPR036291">
    <property type="entry name" value="NAD(P)-bd_dom_sf"/>
</dbReference>
<proteinExistence type="predicted"/>
<dbReference type="SUPFAM" id="SSF51735">
    <property type="entry name" value="NAD(P)-binding Rossmann-fold domains"/>
    <property type="match status" value="1"/>
</dbReference>
<dbReference type="PANTHER" id="PTHR43677:SF4">
    <property type="entry name" value="QUINONE OXIDOREDUCTASE-LIKE PROTEIN 2"/>
    <property type="match status" value="1"/>
</dbReference>
<gene>
    <name evidence="2" type="ORF">NMN56_009305</name>
</gene>
<evidence type="ECO:0000313" key="3">
    <source>
        <dbReference type="Proteomes" id="UP001214441"/>
    </source>
</evidence>
<dbReference type="InterPro" id="IPR011032">
    <property type="entry name" value="GroES-like_sf"/>
</dbReference>
<protein>
    <submittedName>
        <fullName evidence="2">Zinc-binding alcohol dehydrogenase family protein</fullName>
    </submittedName>
</protein>
<accession>A0ABT6ZSU4</accession>
<dbReference type="Pfam" id="PF00107">
    <property type="entry name" value="ADH_zinc_N"/>
    <property type="match status" value="1"/>
</dbReference>
<keyword evidence="3" id="KW-1185">Reference proteome</keyword>
<dbReference type="InterPro" id="IPR051397">
    <property type="entry name" value="Zn-ADH-like_protein"/>
</dbReference>
<dbReference type="InterPro" id="IPR020843">
    <property type="entry name" value="ER"/>
</dbReference>
<dbReference type="Gene3D" id="3.40.50.720">
    <property type="entry name" value="NAD(P)-binding Rossmann-like Domain"/>
    <property type="match status" value="1"/>
</dbReference>
<reference evidence="2 3" key="1">
    <citation type="submission" date="2023-05" db="EMBL/GenBank/DDBJ databases">
        <title>Streptantibioticus silvisoli sp. nov., acidotolerant actinomycetes 1 from pine litter.</title>
        <authorList>
            <person name="Swiecimska M."/>
            <person name="Golinska P."/>
            <person name="Sangal V."/>
            <person name="Wachnowicz B."/>
            <person name="Goodfellow M."/>
        </authorList>
    </citation>
    <scope>NUCLEOTIDE SEQUENCE [LARGE SCALE GENOMIC DNA]</scope>
    <source>
        <strain evidence="2 3">DSM 42109</strain>
    </source>
</reference>
<dbReference type="SUPFAM" id="SSF50129">
    <property type="entry name" value="GroES-like"/>
    <property type="match status" value="1"/>
</dbReference>